<gene>
    <name evidence="1" type="ORF">VFH_II250600</name>
</gene>
<proteinExistence type="predicted"/>
<reference evidence="1 2" key="1">
    <citation type="submission" date="2023-01" db="EMBL/GenBank/DDBJ databases">
        <authorList>
            <person name="Kreplak J."/>
        </authorList>
    </citation>
    <scope>NUCLEOTIDE SEQUENCE [LARGE SCALE GENOMIC DNA]</scope>
</reference>
<evidence type="ECO:0000313" key="1">
    <source>
        <dbReference type="EMBL" id="CAI8600989.1"/>
    </source>
</evidence>
<organism evidence="1 2">
    <name type="scientific">Vicia faba</name>
    <name type="common">Broad bean</name>
    <name type="synonym">Faba vulgaris</name>
    <dbReference type="NCBI Taxonomy" id="3906"/>
    <lineage>
        <taxon>Eukaryota</taxon>
        <taxon>Viridiplantae</taxon>
        <taxon>Streptophyta</taxon>
        <taxon>Embryophyta</taxon>
        <taxon>Tracheophyta</taxon>
        <taxon>Spermatophyta</taxon>
        <taxon>Magnoliopsida</taxon>
        <taxon>eudicotyledons</taxon>
        <taxon>Gunneridae</taxon>
        <taxon>Pentapetalae</taxon>
        <taxon>rosids</taxon>
        <taxon>fabids</taxon>
        <taxon>Fabales</taxon>
        <taxon>Fabaceae</taxon>
        <taxon>Papilionoideae</taxon>
        <taxon>50 kb inversion clade</taxon>
        <taxon>NPAAA clade</taxon>
        <taxon>Hologalegina</taxon>
        <taxon>IRL clade</taxon>
        <taxon>Fabeae</taxon>
        <taxon>Vicia</taxon>
    </lineage>
</organism>
<dbReference type="AlphaFoldDB" id="A0AAV0ZRU2"/>
<name>A0AAV0ZRU2_VICFA</name>
<protein>
    <submittedName>
        <fullName evidence="1">Uncharacterized protein</fullName>
    </submittedName>
</protein>
<keyword evidence="2" id="KW-1185">Reference proteome</keyword>
<dbReference type="EMBL" id="OX451737">
    <property type="protein sequence ID" value="CAI8600989.1"/>
    <property type="molecule type" value="Genomic_DNA"/>
</dbReference>
<evidence type="ECO:0000313" key="2">
    <source>
        <dbReference type="Proteomes" id="UP001157006"/>
    </source>
</evidence>
<accession>A0AAV0ZRU2</accession>
<dbReference type="Proteomes" id="UP001157006">
    <property type="component" value="Chromosome 2"/>
</dbReference>
<sequence length="140" mass="15432">MLQLPPPLKISTRPTTSLPFIHPSPLIPLGISVEPQSSCLKDKKKGEGDFVVKELFVQDVLRNNYLLHVLGKESPVLLLPRSSVDISICSKLRVGCQQQNVNPGFSINVCNSKGMNFSKGFVYDVGYCPCQYNRVLDAGI</sequence>